<dbReference type="GO" id="GO:0016020">
    <property type="term" value="C:membrane"/>
    <property type="evidence" value="ECO:0007669"/>
    <property type="project" value="GOC"/>
</dbReference>
<comment type="cofactor">
    <cofactor evidence="1 17">
        <name>Zn(2+)</name>
        <dbReference type="ChEBI" id="CHEBI:29105"/>
    </cofactor>
</comment>
<evidence type="ECO:0000256" key="3">
    <source>
        <dbReference type="ARBA" id="ARBA00004496"/>
    </source>
</evidence>
<dbReference type="Pfam" id="PF03331">
    <property type="entry name" value="LpxC"/>
    <property type="match status" value="2"/>
</dbReference>
<keyword evidence="9 17" id="KW-0378">Hydrolase</keyword>
<keyword evidence="10 17" id="KW-0862">Zinc</keyword>
<keyword evidence="12 18" id="KW-0456">Lyase</keyword>
<dbReference type="EMBL" id="WACR01000012">
    <property type="protein sequence ID" value="KAB1062092.1"/>
    <property type="molecule type" value="Genomic_DNA"/>
</dbReference>
<evidence type="ECO:0000256" key="18">
    <source>
        <dbReference type="HAMAP-Rule" id="MF_00406"/>
    </source>
</evidence>
<comment type="pathway">
    <text evidence="4 17">Glycolipid biosynthesis; lipid IV(A) biosynthesis; lipid IV(A) from (3R)-3-hydroxytetradecanoyl-[acyl-carrier-protein] and UDP-N-acetyl-alpha-D-glucosamine: step 2/6.</text>
</comment>
<dbReference type="InterPro" id="IPR010084">
    <property type="entry name" value="FabZ"/>
</dbReference>
<feature type="binding site" evidence="17">
    <location>
        <position position="79"/>
    </location>
    <ligand>
        <name>Zn(2+)</name>
        <dbReference type="ChEBI" id="CHEBI:29105"/>
    </ligand>
</feature>
<evidence type="ECO:0000256" key="8">
    <source>
        <dbReference type="ARBA" id="ARBA00022723"/>
    </source>
</evidence>
<dbReference type="UniPathway" id="UPA00359">
    <property type="reaction ID" value="UER00478"/>
</dbReference>
<evidence type="ECO:0000313" key="19">
    <source>
        <dbReference type="EMBL" id="KAB1062092.1"/>
    </source>
</evidence>
<evidence type="ECO:0000256" key="5">
    <source>
        <dbReference type="ARBA" id="ARBA00022490"/>
    </source>
</evidence>
<comment type="similarity">
    <text evidence="17">Belongs to the LpxC family.</text>
</comment>
<sequence length="465" mass="52358">MAEKQQTLKESIEFNGVGLHTGKPVKMIIKPAPANHWFKFKRVDLEGNPIICADVDYVYSTKRGTSLKQNGAEVHTTEHVLAALYGMSVDNALIEVDGPEIPILDGSAQQFVEAISKAGLEEQDAEREYFELSENLKYENEEKQAEILAVPDDEYRVTVMVDYNSPLLGTQHAMMYNIREFEDQISGCRTFVFLRELMQLVNAGLIKGGDVNNAIVMIDTDLTKEEKEKLASTFNKPVSMLKEVGIGILNNVDLRFENEPARHKLLDIIGDLALMGKHIKAHILAARPGHLSNCEFAKVLKQQVKKQRTKPPQYDLTKEPLYNINDVEDILPHRYPFLLVDKIIELQKDDYVVGMKNVTRNEEFFNGHFPGEPIMPGVMIIEAMAQTGGFLVLAHVDDPTQYATYFMKIDKVRFKHKVIPGDTILLKLELLSPIRRGLAHMKGTAYVGDKIAAEGELLAQIAKKQ</sequence>
<dbReference type="EC" id="3.5.1.108" evidence="17"/>
<dbReference type="InterPro" id="IPR011334">
    <property type="entry name" value="UDP-acyl_GlcNac_deAcase_C"/>
</dbReference>
<dbReference type="Proteomes" id="UP000435357">
    <property type="component" value="Unassembled WGS sequence"/>
</dbReference>
<dbReference type="OrthoDB" id="9772788at2"/>
<comment type="function">
    <text evidence="2 17">Catalyzes the hydrolysis of UDP-3-O-myristoyl-N-acetylglucosamine to form UDP-3-O-myristoylglucosamine and acetate, the committed step in lipid A biosynthesis.</text>
</comment>
<dbReference type="InterPro" id="IPR029069">
    <property type="entry name" value="HotDog_dom_sf"/>
</dbReference>
<evidence type="ECO:0000256" key="13">
    <source>
        <dbReference type="ARBA" id="ARBA00024535"/>
    </source>
</evidence>
<keyword evidence="8 17" id="KW-0479">Metal-binding</keyword>
<dbReference type="NCBIfam" id="NF009667">
    <property type="entry name" value="PRK13188.1"/>
    <property type="match status" value="1"/>
</dbReference>
<evidence type="ECO:0000313" key="20">
    <source>
        <dbReference type="Proteomes" id="UP000435357"/>
    </source>
</evidence>
<dbReference type="NCBIfam" id="TIGR00325">
    <property type="entry name" value="lpxC"/>
    <property type="match status" value="1"/>
</dbReference>
<dbReference type="GO" id="GO:0103117">
    <property type="term" value="F:UDP-3-O-acyl-N-acetylglucosamine deacetylase activity"/>
    <property type="evidence" value="ECO:0007669"/>
    <property type="project" value="UniProtKB-UniRule"/>
</dbReference>
<evidence type="ECO:0000256" key="11">
    <source>
        <dbReference type="ARBA" id="ARBA00023098"/>
    </source>
</evidence>
<keyword evidence="20" id="KW-1185">Reference proteome</keyword>
<dbReference type="SUPFAM" id="SSF54637">
    <property type="entry name" value="Thioesterase/thiol ester dehydrase-isomerase"/>
    <property type="match status" value="1"/>
</dbReference>
<dbReference type="PANTHER" id="PTHR33694">
    <property type="entry name" value="UDP-3-O-ACYL-N-ACETYLGLUCOSAMINE DEACETYLASE 1, MITOCHONDRIAL-RELATED"/>
    <property type="match status" value="1"/>
</dbReference>
<dbReference type="Gene3D" id="3.30.1700.10">
    <property type="entry name" value="lpxc deacetylase, domain 2"/>
    <property type="match status" value="1"/>
</dbReference>
<comment type="catalytic activity">
    <reaction evidence="13 17">
        <text>a UDP-3-O-[(3R)-3-hydroxyacyl]-N-acetyl-alpha-D-glucosamine + H2O = a UDP-3-O-[(3R)-3-hydroxyacyl]-alpha-D-glucosamine + acetate</text>
        <dbReference type="Rhea" id="RHEA:67816"/>
        <dbReference type="ChEBI" id="CHEBI:15377"/>
        <dbReference type="ChEBI" id="CHEBI:30089"/>
        <dbReference type="ChEBI" id="CHEBI:137740"/>
        <dbReference type="ChEBI" id="CHEBI:173225"/>
        <dbReference type="EC" id="3.5.1.108"/>
    </reaction>
</comment>
<keyword evidence="6 17" id="KW-0444">Lipid biosynthesis</keyword>
<evidence type="ECO:0000256" key="9">
    <source>
        <dbReference type="ARBA" id="ARBA00022801"/>
    </source>
</evidence>
<dbReference type="SUPFAM" id="SSF54211">
    <property type="entry name" value="Ribosomal protein S5 domain 2-like"/>
    <property type="match status" value="2"/>
</dbReference>
<dbReference type="GO" id="GO:0019171">
    <property type="term" value="F:(3R)-hydroxyacyl-[acyl-carrier-protein] dehydratase activity"/>
    <property type="evidence" value="ECO:0007669"/>
    <property type="project" value="UniProtKB-EC"/>
</dbReference>
<comment type="similarity">
    <text evidence="16">In the C-terminal section; belongs to the thioester dehydratase family.</text>
</comment>
<evidence type="ECO:0000256" key="4">
    <source>
        <dbReference type="ARBA" id="ARBA00005002"/>
    </source>
</evidence>
<comment type="function">
    <text evidence="14 18">Involved in unsaturated fatty acids biosynthesis. Catalyzes the dehydration of short chain beta-hydroxyacyl-ACPs and long chain saturated and unsaturated beta-hydroxyacyl-ACPs.</text>
</comment>
<dbReference type="GO" id="GO:0009245">
    <property type="term" value="P:lipid A biosynthetic process"/>
    <property type="evidence" value="ECO:0007669"/>
    <property type="project" value="UniProtKB-UniRule"/>
</dbReference>
<dbReference type="GO" id="GO:0005737">
    <property type="term" value="C:cytoplasm"/>
    <property type="evidence" value="ECO:0007669"/>
    <property type="project" value="UniProtKB-SubCell"/>
</dbReference>
<dbReference type="PANTHER" id="PTHR33694:SF1">
    <property type="entry name" value="UDP-3-O-ACYL-N-ACETYLGLUCOSAMINE DEACETYLASE 1, MITOCHONDRIAL-RELATED"/>
    <property type="match status" value="1"/>
</dbReference>
<evidence type="ECO:0000256" key="6">
    <source>
        <dbReference type="ARBA" id="ARBA00022516"/>
    </source>
</evidence>
<comment type="similarity">
    <text evidence="15">In the N-terminal section; belongs to the LpxC family.</text>
</comment>
<evidence type="ECO:0000256" key="1">
    <source>
        <dbReference type="ARBA" id="ARBA00001947"/>
    </source>
</evidence>
<feature type="active site" description="Proton donor" evidence="17">
    <location>
        <position position="290"/>
    </location>
</feature>
<comment type="caution">
    <text evidence="19">The sequence shown here is derived from an EMBL/GenBank/DDBJ whole genome shotgun (WGS) entry which is preliminary data.</text>
</comment>
<dbReference type="GO" id="GO:0046872">
    <property type="term" value="F:metal ion binding"/>
    <property type="evidence" value="ECO:0007669"/>
    <property type="project" value="UniProtKB-KW"/>
</dbReference>
<dbReference type="InterPro" id="IPR015870">
    <property type="entry name" value="UDP-acyl_N-AcGlcN_deAcase_N"/>
</dbReference>
<dbReference type="RefSeq" id="WP_151169760.1">
    <property type="nucleotide sequence ID" value="NZ_WACR01000012.1"/>
</dbReference>
<keyword evidence="5 18" id="KW-0963">Cytoplasm</keyword>
<proteinExistence type="inferred from homology"/>
<dbReference type="InterPro" id="IPR013114">
    <property type="entry name" value="FabA_FabZ"/>
</dbReference>
<evidence type="ECO:0000256" key="2">
    <source>
        <dbReference type="ARBA" id="ARBA00002923"/>
    </source>
</evidence>
<dbReference type="GO" id="GO:0006633">
    <property type="term" value="P:fatty acid biosynthetic process"/>
    <property type="evidence" value="ECO:0007669"/>
    <property type="project" value="UniProtKB-UniRule"/>
</dbReference>
<evidence type="ECO:0000256" key="7">
    <source>
        <dbReference type="ARBA" id="ARBA00022556"/>
    </source>
</evidence>
<feature type="active site" evidence="18">
    <location>
        <position position="368"/>
    </location>
</feature>
<organism evidence="19 20">
    <name type="scientific">Salibacter halophilus</name>
    <dbReference type="NCBI Taxonomy" id="1803916"/>
    <lineage>
        <taxon>Bacteria</taxon>
        <taxon>Pseudomonadati</taxon>
        <taxon>Bacteroidota</taxon>
        <taxon>Flavobacteriia</taxon>
        <taxon>Flavobacteriales</taxon>
        <taxon>Salibacteraceae</taxon>
        <taxon>Salibacter</taxon>
    </lineage>
</organism>
<feature type="binding site" evidence="17">
    <location>
        <position position="263"/>
    </location>
    <ligand>
        <name>Zn(2+)</name>
        <dbReference type="ChEBI" id="CHEBI:29105"/>
    </ligand>
</feature>
<keyword evidence="7 17" id="KW-0441">Lipid A biosynthesis</keyword>
<evidence type="ECO:0000256" key="16">
    <source>
        <dbReference type="ARBA" id="ARBA00061355"/>
    </source>
</evidence>
<dbReference type="Gene3D" id="3.30.230.20">
    <property type="entry name" value="lpxc deacetylase, domain 1"/>
    <property type="match status" value="1"/>
</dbReference>
<dbReference type="Pfam" id="PF07977">
    <property type="entry name" value="FabA"/>
    <property type="match status" value="1"/>
</dbReference>
<accession>A0A6N6M1K2</accession>
<evidence type="ECO:0000256" key="15">
    <source>
        <dbReference type="ARBA" id="ARBA00061221"/>
    </source>
</evidence>
<comment type="similarity">
    <text evidence="18">Belongs to the thioester dehydratase family. FabZ subfamily.</text>
</comment>
<evidence type="ECO:0000256" key="12">
    <source>
        <dbReference type="ARBA" id="ARBA00023239"/>
    </source>
</evidence>
<dbReference type="InterPro" id="IPR020568">
    <property type="entry name" value="Ribosomal_Su5_D2-typ_SF"/>
</dbReference>
<evidence type="ECO:0000256" key="10">
    <source>
        <dbReference type="ARBA" id="ARBA00022833"/>
    </source>
</evidence>
<keyword evidence="11 17" id="KW-0443">Lipid metabolism</keyword>
<dbReference type="HAMAP" id="MF_00406">
    <property type="entry name" value="FabZ"/>
    <property type="match status" value="1"/>
</dbReference>
<evidence type="ECO:0000256" key="14">
    <source>
        <dbReference type="ARBA" id="ARBA00025049"/>
    </source>
</evidence>
<dbReference type="CDD" id="cd01288">
    <property type="entry name" value="FabZ"/>
    <property type="match status" value="1"/>
</dbReference>
<feature type="binding site" evidence="17">
    <location>
        <position position="267"/>
    </location>
    <ligand>
        <name>Zn(2+)</name>
        <dbReference type="ChEBI" id="CHEBI:29105"/>
    </ligand>
</feature>
<name>A0A6N6M1K2_9FLAO</name>
<dbReference type="HAMAP" id="MF_00388">
    <property type="entry name" value="LpxC"/>
    <property type="match status" value="1"/>
</dbReference>
<dbReference type="NCBIfam" id="TIGR01750">
    <property type="entry name" value="fabZ"/>
    <property type="match status" value="1"/>
</dbReference>
<evidence type="ECO:0000256" key="17">
    <source>
        <dbReference type="HAMAP-Rule" id="MF_00388"/>
    </source>
</evidence>
<comment type="subcellular location">
    <subcellularLocation>
        <location evidence="3 18">Cytoplasm</location>
    </subcellularLocation>
</comment>
<protein>
    <recommendedName>
        <fullName evidence="17 18">Multifunctional fusion protein</fullName>
    </recommendedName>
    <domain>
        <recommendedName>
            <fullName evidence="18">3-hydroxyacyl-[acyl-carrier-protein] dehydratase FabZ</fullName>
            <ecNumber evidence="18">4.2.1.59</ecNumber>
        </recommendedName>
        <alternativeName>
            <fullName evidence="18">(3R)-hydroxymyristoyl-[acyl-carrier-protein] dehydratase</fullName>
        </alternativeName>
        <alternativeName>
            <fullName evidence="18">Beta-hydroxyacyl-ACP dehydratase</fullName>
            <shortName evidence="18">(3R)-hydroxymyristoyl-ACP dehydrase</shortName>
        </alternativeName>
    </domain>
    <domain>
        <recommendedName>
            <fullName evidence="17">UDP-3-O-acyl-N-acetylglucosamine deacetylase</fullName>
            <shortName evidence="17">UDP-3-O-acyl-GlcNAc deacetylase</shortName>
            <ecNumber evidence="17">3.5.1.108</ecNumber>
        </recommendedName>
        <alternativeName>
            <fullName evidence="17">UDP-3-O-[R-3-hydroxymyristoyl]-N-acetylglucosamine deacetylase</fullName>
        </alternativeName>
    </domain>
</protein>
<comment type="catalytic activity">
    <reaction evidence="18">
        <text>a (3R)-hydroxyacyl-[ACP] = a (2E)-enoyl-[ACP] + H2O</text>
        <dbReference type="Rhea" id="RHEA:13097"/>
        <dbReference type="Rhea" id="RHEA-COMP:9925"/>
        <dbReference type="Rhea" id="RHEA-COMP:9945"/>
        <dbReference type="ChEBI" id="CHEBI:15377"/>
        <dbReference type="ChEBI" id="CHEBI:78784"/>
        <dbReference type="ChEBI" id="CHEBI:78827"/>
        <dbReference type="EC" id="4.2.1.59"/>
    </reaction>
</comment>
<dbReference type="EC" id="4.2.1.59" evidence="18"/>
<gene>
    <name evidence="17" type="primary">lpxC</name>
    <name evidence="18" type="synonym">fabZ</name>
    <name evidence="19" type="ORF">F3059_12445</name>
</gene>
<dbReference type="Gene3D" id="3.10.129.10">
    <property type="entry name" value="Hotdog Thioesterase"/>
    <property type="match status" value="1"/>
</dbReference>
<dbReference type="NCBIfam" id="NF000582">
    <property type="entry name" value="PRK00006.1"/>
    <property type="match status" value="1"/>
</dbReference>
<dbReference type="FunFam" id="3.10.129.10:FF:000001">
    <property type="entry name" value="3-hydroxyacyl-[acyl-carrier-protein] dehydratase FabZ"/>
    <property type="match status" value="1"/>
</dbReference>
<dbReference type="AlphaFoldDB" id="A0A6N6M1K2"/>
<dbReference type="InterPro" id="IPR004463">
    <property type="entry name" value="UDP-acyl_GlcNac_deAcase"/>
</dbReference>
<reference evidence="19 20" key="1">
    <citation type="submission" date="2019-09" db="EMBL/GenBank/DDBJ databases">
        <title>Genomes of Cryomorphaceae.</title>
        <authorList>
            <person name="Bowman J.P."/>
        </authorList>
    </citation>
    <scope>NUCLEOTIDE SEQUENCE [LARGE SCALE GENOMIC DNA]</scope>
    <source>
        <strain evidence="19 20">KCTC 52047</strain>
    </source>
</reference>